<name>A0A8H5BJM5_9AGAR</name>
<keyword evidence="2" id="KW-1185">Reference proteome</keyword>
<gene>
    <name evidence="1" type="ORF">D9611_004561</name>
</gene>
<sequence>MALPNTGCLMVLGQDTIERWCIKVNGQKVRCRSLHRATELFHDYAILAMNAYPVGTRVWFWQADGEVMYASVVASSTLADGTLMLGLRTDDGRNLTLPAAGVTQA</sequence>
<dbReference type="OrthoDB" id="3237761at2759"/>
<accession>A0A8H5BJM5</accession>
<dbReference type="EMBL" id="JAACJK010000164">
    <property type="protein sequence ID" value="KAF5324605.1"/>
    <property type="molecule type" value="Genomic_DNA"/>
</dbReference>
<organism evidence="1 2">
    <name type="scientific">Ephemerocybe angulata</name>
    <dbReference type="NCBI Taxonomy" id="980116"/>
    <lineage>
        <taxon>Eukaryota</taxon>
        <taxon>Fungi</taxon>
        <taxon>Dikarya</taxon>
        <taxon>Basidiomycota</taxon>
        <taxon>Agaricomycotina</taxon>
        <taxon>Agaricomycetes</taxon>
        <taxon>Agaricomycetidae</taxon>
        <taxon>Agaricales</taxon>
        <taxon>Agaricineae</taxon>
        <taxon>Psathyrellaceae</taxon>
        <taxon>Ephemerocybe</taxon>
    </lineage>
</organism>
<evidence type="ECO:0000313" key="1">
    <source>
        <dbReference type="EMBL" id="KAF5324605.1"/>
    </source>
</evidence>
<evidence type="ECO:0000313" key="2">
    <source>
        <dbReference type="Proteomes" id="UP000541558"/>
    </source>
</evidence>
<comment type="caution">
    <text evidence="1">The sequence shown here is derived from an EMBL/GenBank/DDBJ whole genome shotgun (WGS) entry which is preliminary data.</text>
</comment>
<protein>
    <submittedName>
        <fullName evidence="1">Uncharacterized protein</fullName>
    </submittedName>
</protein>
<dbReference type="AlphaFoldDB" id="A0A8H5BJM5"/>
<reference evidence="1 2" key="1">
    <citation type="journal article" date="2020" name="ISME J.">
        <title>Uncovering the hidden diversity of litter-decomposition mechanisms in mushroom-forming fungi.</title>
        <authorList>
            <person name="Floudas D."/>
            <person name="Bentzer J."/>
            <person name="Ahren D."/>
            <person name="Johansson T."/>
            <person name="Persson P."/>
            <person name="Tunlid A."/>
        </authorList>
    </citation>
    <scope>NUCLEOTIDE SEQUENCE [LARGE SCALE GENOMIC DNA]</scope>
    <source>
        <strain evidence="1 2">CBS 175.51</strain>
    </source>
</reference>
<proteinExistence type="predicted"/>
<dbReference type="Proteomes" id="UP000541558">
    <property type="component" value="Unassembled WGS sequence"/>
</dbReference>